<dbReference type="EMBL" id="BQNB010014204">
    <property type="protein sequence ID" value="GJT25306.1"/>
    <property type="molecule type" value="Genomic_DNA"/>
</dbReference>
<protein>
    <submittedName>
        <fullName evidence="2">Uncharacterized protein</fullName>
    </submittedName>
</protein>
<evidence type="ECO:0000313" key="2">
    <source>
        <dbReference type="EMBL" id="GJT25306.1"/>
    </source>
</evidence>
<keyword evidence="3" id="KW-1185">Reference proteome</keyword>
<feature type="compositionally biased region" description="Basic and acidic residues" evidence="1">
    <location>
        <begin position="81"/>
        <end position="91"/>
    </location>
</feature>
<evidence type="ECO:0000313" key="3">
    <source>
        <dbReference type="Proteomes" id="UP001151760"/>
    </source>
</evidence>
<feature type="compositionally biased region" description="Basic and acidic residues" evidence="1">
    <location>
        <begin position="43"/>
        <end position="55"/>
    </location>
</feature>
<organism evidence="2 3">
    <name type="scientific">Tanacetum coccineum</name>
    <dbReference type="NCBI Taxonomy" id="301880"/>
    <lineage>
        <taxon>Eukaryota</taxon>
        <taxon>Viridiplantae</taxon>
        <taxon>Streptophyta</taxon>
        <taxon>Embryophyta</taxon>
        <taxon>Tracheophyta</taxon>
        <taxon>Spermatophyta</taxon>
        <taxon>Magnoliopsida</taxon>
        <taxon>eudicotyledons</taxon>
        <taxon>Gunneridae</taxon>
        <taxon>Pentapetalae</taxon>
        <taxon>asterids</taxon>
        <taxon>campanulids</taxon>
        <taxon>Asterales</taxon>
        <taxon>Asteraceae</taxon>
        <taxon>Asteroideae</taxon>
        <taxon>Anthemideae</taxon>
        <taxon>Anthemidinae</taxon>
        <taxon>Tanacetum</taxon>
    </lineage>
</organism>
<gene>
    <name evidence="2" type="ORF">Tco_0895243</name>
</gene>
<reference evidence="2" key="1">
    <citation type="journal article" date="2022" name="Int. J. Mol. Sci.">
        <title>Draft Genome of Tanacetum Coccineum: Genomic Comparison of Closely Related Tanacetum-Family Plants.</title>
        <authorList>
            <person name="Yamashiro T."/>
            <person name="Shiraishi A."/>
            <person name="Nakayama K."/>
            <person name="Satake H."/>
        </authorList>
    </citation>
    <scope>NUCLEOTIDE SEQUENCE</scope>
</reference>
<name>A0ABQ5CHI7_9ASTR</name>
<accession>A0ABQ5CHI7</accession>
<feature type="compositionally biased region" description="Acidic residues" evidence="1">
    <location>
        <begin position="29"/>
        <end position="42"/>
    </location>
</feature>
<proteinExistence type="predicted"/>
<feature type="region of interest" description="Disordered" evidence="1">
    <location>
        <begin position="24"/>
        <end position="111"/>
    </location>
</feature>
<evidence type="ECO:0000256" key="1">
    <source>
        <dbReference type="SAM" id="MobiDB-lite"/>
    </source>
</evidence>
<reference evidence="2" key="2">
    <citation type="submission" date="2022-01" db="EMBL/GenBank/DDBJ databases">
        <authorList>
            <person name="Yamashiro T."/>
            <person name="Shiraishi A."/>
            <person name="Satake H."/>
            <person name="Nakayama K."/>
        </authorList>
    </citation>
    <scope>NUCLEOTIDE SEQUENCE</scope>
</reference>
<comment type="caution">
    <text evidence="2">The sequence shown here is derived from an EMBL/GenBank/DDBJ whole genome shotgun (WGS) entry which is preliminary data.</text>
</comment>
<dbReference type="Proteomes" id="UP001151760">
    <property type="component" value="Unassembled WGS sequence"/>
</dbReference>
<sequence>MERRDTPIPYLYGTFWVILVANSAAREEKEEEEEEEDEEEKEKEESKKKGSKEALEMGSNSESSGYAASDNEVESYLESTARSEPKCKEMEDTCESGIRPKPDSSKVVPAYMLPDYPSRTALDESGLGRSPLSQVASIFLHLGSLLVVDSRSDSTSLSDAA</sequence>